<feature type="compositionally biased region" description="Low complexity" evidence="1">
    <location>
        <begin position="249"/>
        <end position="275"/>
    </location>
</feature>
<feature type="compositionally biased region" description="Basic and acidic residues" evidence="1">
    <location>
        <begin position="669"/>
        <end position="685"/>
    </location>
</feature>
<comment type="caution">
    <text evidence="2">The sequence shown here is derived from an EMBL/GenBank/DDBJ whole genome shotgun (WGS) entry which is preliminary data.</text>
</comment>
<feature type="compositionally biased region" description="Basic and acidic residues" evidence="1">
    <location>
        <begin position="107"/>
        <end position="119"/>
    </location>
</feature>
<name>A0AAD7AJM3_9AGAR</name>
<evidence type="ECO:0000313" key="3">
    <source>
        <dbReference type="Proteomes" id="UP001218218"/>
    </source>
</evidence>
<feature type="region of interest" description="Disordered" evidence="1">
    <location>
        <begin position="212"/>
        <end position="291"/>
    </location>
</feature>
<protein>
    <submittedName>
        <fullName evidence="2">Uncharacterized protein</fullName>
    </submittedName>
</protein>
<gene>
    <name evidence="2" type="ORF">DFH08DRAFT_842341</name>
</gene>
<dbReference type="EMBL" id="JARIHO010000005">
    <property type="protein sequence ID" value="KAJ7360829.1"/>
    <property type="molecule type" value="Genomic_DNA"/>
</dbReference>
<keyword evidence="3" id="KW-1185">Reference proteome</keyword>
<evidence type="ECO:0000313" key="2">
    <source>
        <dbReference type="EMBL" id="KAJ7360829.1"/>
    </source>
</evidence>
<proteinExistence type="predicted"/>
<feature type="region of interest" description="Disordered" evidence="1">
    <location>
        <begin position="163"/>
        <end position="185"/>
    </location>
</feature>
<feature type="region of interest" description="Disordered" evidence="1">
    <location>
        <begin position="98"/>
        <end position="119"/>
    </location>
</feature>
<feature type="region of interest" description="Disordered" evidence="1">
    <location>
        <begin position="669"/>
        <end position="710"/>
    </location>
</feature>
<evidence type="ECO:0000256" key="1">
    <source>
        <dbReference type="SAM" id="MobiDB-lite"/>
    </source>
</evidence>
<reference evidence="2" key="1">
    <citation type="submission" date="2023-03" db="EMBL/GenBank/DDBJ databases">
        <title>Massive genome expansion in bonnet fungi (Mycena s.s.) driven by repeated elements and novel gene families across ecological guilds.</title>
        <authorList>
            <consortium name="Lawrence Berkeley National Laboratory"/>
            <person name="Harder C.B."/>
            <person name="Miyauchi S."/>
            <person name="Viragh M."/>
            <person name="Kuo A."/>
            <person name="Thoen E."/>
            <person name="Andreopoulos B."/>
            <person name="Lu D."/>
            <person name="Skrede I."/>
            <person name="Drula E."/>
            <person name="Henrissat B."/>
            <person name="Morin E."/>
            <person name="Kohler A."/>
            <person name="Barry K."/>
            <person name="LaButti K."/>
            <person name="Morin E."/>
            <person name="Salamov A."/>
            <person name="Lipzen A."/>
            <person name="Mereny Z."/>
            <person name="Hegedus B."/>
            <person name="Baldrian P."/>
            <person name="Stursova M."/>
            <person name="Weitz H."/>
            <person name="Taylor A."/>
            <person name="Grigoriev I.V."/>
            <person name="Nagy L.G."/>
            <person name="Martin F."/>
            <person name="Kauserud H."/>
        </authorList>
    </citation>
    <scope>NUCLEOTIDE SEQUENCE</scope>
    <source>
        <strain evidence="2">CBHHK002</strain>
    </source>
</reference>
<organism evidence="2 3">
    <name type="scientific">Mycena albidolilacea</name>
    <dbReference type="NCBI Taxonomy" id="1033008"/>
    <lineage>
        <taxon>Eukaryota</taxon>
        <taxon>Fungi</taxon>
        <taxon>Dikarya</taxon>
        <taxon>Basidiomycota</taxon>
        <taxon>Agaricomycotina</taxon>
        <taxon>Agaricomycetes</taxon>
        <taxon>Agaricomycetidae</taxon>
        <taxon>Agaricales</taxon>
        <taxon>Marasmiineae</taxon>
        <taxon>Mycenaceae</taxon>
        <taxon>Mycena</taxon>
    </lineage>
</organism>
<dbReference type="AlphaFoldDB" id="A0AAD7AJM3"/>
<feature type="region of interest" description="Disordered" evidence="1">
    <location>
        <begin position="615"/>
        <end position="641"/>
    </location>
</feature>
<dbReference type="Proteomes" id="UP001218218">
    <property type="component" value="Unassembled WGS sequence"/>
</dbReference>
<feature type="region of interest" description="Disordered" evidence="1">
    <location>
        <begin position="333"/>
        <end position="354"/>
    </location>
</feature>
<feature type="compositionally biased region" description="Acidic residues" evidence="1">
    <location>
        <begin position="460"/>
        <end position="470"/>
    </location>
</feature>
<feature type="region of interest" description="Disordered" evidence="1">
    <location>
        <begin position="429"/>
        <end position="597"/>
    </location>
</feature>
<feature type="compositionally biased region" description="Low complexity" evidence="1">
    <location>
        <begin position="1"/>
        <end position="10"/>
    </location>
</feature>
<feature type="region of interest" description="Disordered" evidence="1">
    <location>
        <begin position="1"/>
        <end position="46"/>
    </location>
</feature>
<accession>A0AAD7AJM3</accession>
<sequence>MPVPSSPSLGMPGGSWTIEEESTIRYPAPQSSSLREESSQQIPASIQEPYTVNSEIVLLDPANLSEEVRLLASPTSSASRDTWRVRISPEYDIEVLPPEQQQARSEAMPRHIRDSPEQRRSRCLHNIFPEIKDDLHSASRALSSNRSVPSLLDIEWDFPQGDDFPSVLDTSTTGEGDDASLHGIPYPRSVSTLGLGLRIDIDFPYLSSVEDPARAETESTASNSPFPEEESSFDDDRSTIHSSHSVAVTSISIPSTTRPSPSHPRSNVSSLSPSSAFGDLDDDDNDFDSPQLQQITDDELMQTPSIQADSAVVDQHDTESLPSIFIRPATASIFSDGGSENDSKSEAQGAGSDDAELEYLDESESPTMTMTPLRLSGLEEMSLSLSLDSSFGMPSGWEIVPHPTSPPGVFFGQPIAQFVDRQLPTFADGHDLEEQSISQRRVRLGESTDFGEETVGIAGDENEGPSDDVSESAAASPIGLGEKNKDITGDGNGSSSDSVSALVARPQSPDLGNGTADILGDKNSHPSASVPEPPRIGEPTGLENGAAPIASDEHQGAASTDRQSDGGWLQPTPELPARAELQQLPPMHFPSPSLTEEVLSSPEFHALVFRDDFEVVRQQQSNPRRRRDTAPGPASHVRAFSSPVERRSILWAPHDTRYPDDDTAAALRRADSKGRGKGKSRERARTISGDSGFAESAAGSQRLGRKVQTETETDKLKAKCVRLKKELRVERAKVEGLVRREAAAEHWIAKWFSIWGVPADIEQVTM</sequence>